<gene>
    <name evidence="3" type="ORF">FVE85_7374</name>
</gene>
<keyword evidence="4" id="KW-1185">Reference proteome</keyword>
<dbReference type="PANTHER" id="PTHR43625">
    <property type="entry name" value="AFLATOXIN B1 ALDEHYDE REDUCTASE"/>
    <property type="match status" value="1"/>
</dbReference>
<dbReference type="AlphaFoldDB" id="A0A5J4Z6Z5"/>
<accession>A0A5J4Z6Z5</accession>
<sequence length="410" mass="44174">MPDDMDPPKINFRPTCGFVGSFPASCEHVTSAAAPCRSRLKRLAACGIRPSRTDRGIRSRSEIRAAAASSGRAAGELSLALGPLAGGTWSWGNKVVWGYNQGQDDEIQRAFETLVKGGVFFWDTGDSYGTGTLNAQAEKLLGKYRLALPVQWQPQIQLGTKLASYPWRWTPASLQKAAGASVGRMYPERDRTSLDYAMMHWSPANYLPLQEDYLASAFASLTSGPNRLADKIGVSNLGPKRLTRMAGRLQDSAGVPISVLQVQLSLLCLEPLESGLLSTAAELGIPVLGYSPLALGFLSGAFSGADARSLPPGPRGFVFRRLNSDPRVKELLSLLHDVAAQYEGKTKADIALAWVRAKGATPLVGVRSEQQATKLVNSLSLRLTSSEEAALDAAAKLCKQRMVRNPFQTL</sequence>
<comment type="caution">
    <text evidence="3">The sequence shown here is derived from an EMBL/GenBank/DDBJ whole genome shotgun (WGS) entry which is preliminary data.</text>
</comment>
<proteinExistence type="predicted"/>
<organism evidence="3 4">
    <name type="scientific">Porphyridium purpureum</name>
    <name type="common">Red alga</name>
    <name type="synonym">Porphyridium cruentum</name>
    <dbReference type="NCBI Taxonomy" id="35688"/>
    <lineage>
        <taxon>Eukaryota</taxon>
        <taxon>Rhodophyta</taxon>
        <taxon>Bangiophyceae</taxon>
        <taxon>Porphyridiales</taxon>
        <taxon>Porphyridiaceae</taxon>
        <taxon>Porphyridium</taxon>
    </lineage>
</organism>
<dbReference type="SUPFAM" id="SSF51430">
    <property type="entry name" value="NAD(P)-linked oxidoreductase"/>
    <property type="match status" value="1"/>
</dbReference>
<dbReference type="PANTHER" id="PTHR43625:SF5">
    <property type="entry name" value="PYRIDOXAL REDUCTASE, CHLOROPLASTIC"/>
    <property type="match status" value="1"/>
</dbReference>
<evidence type="ECO:0000259" key="2">
    <source>
        <dbReference type="Pfam" id="PF00248"/>
    </source>
</evidence>
<dbReference type="Pfam" id="PF00248">
    <property type="entry name" value="Aldo_ket_red"/>
    <property type="match status" value="1"/>
</dbReference>
<reference evidence="4" key="1">
    <citation type="journal article" date="2019" name="Nat. Commun.">
        <title>Expansion of phycobilisome linker gene families in mesophilic red algae.</title>
        <authorList>
            <person name="Lee J."/>
            <person name="Kim D."/>
            <person name="Bhattacharya D."/>
            <person name="Yoon H.S."/>
        </authorList>
    </citation>
    <scope>NUCLEOTIDE SEQUENCE [LARGE SCALE GENOMIC DNA]</scope>
    <source>
        <strain evidence="4">CCMP 1328</strain>
    </source>
</reference>
<dbReference type="GO" id="GO:0016491">
    <property type="term" value="F:oxidoreductase activity"/>
    <property type="evidence" value="ECO:0007669"/>
    <property type="project" value="UniProtKB-KW"/>
</dbReference>
<dbReference type="Gene3D" id="3.20.20.100">
    <property type="entry name" value="NADP-dependent oxidoreductase domain"/>
    <property type="match status" value="1"/>
</dbReference>
<name>A0A5J4Z6Z5_PORPP</name>
<feature type="domain" description="NADP-dependent oxidoreductase" evidence="2">
    <location>
        <begin position="84"/>
        <end position="394"/>
    </location>
</feature>
<dbReference type="OMA" id="CGTWAWG"/>
<dbReference type="InterPro" id="IPR050791">
    <property type="entry name" value="Aldo-Keto_reductase"/>
</dbReference>
<dbReference type="GO" id="GO:0005737">
    <property type="term" value="C:cytoplasm"/>
    <property type="evidence" value="ECO:0007669"/>
    <property type="project" value="TreeGrafter"/>
</dbReference>
<evidence type="ECO:0000313" key="4">
    <source>
        <dbReference type="Proteomes" id="UP000324585"/>
    </source>
</evidence>
<dbReference type="InterPro" id="IPR023210">
    <property type="entry name" value="NADP_OxRdtase_dom"/>
</dbReference>
<dbReference type="OrthoDB" id="2310150at2759"/>
<evidence type="ECO:0000256" key="1">
    <source>
        <dbReference type="ARBA" id="ARBA00023002"/>
    </source>
</evidence>
<protein>
    <submittedName>
        <fullName evidence="3">Pyridoxal reductase, chloroplastic</fullName>
    </submittedName>
</protein>
<evidence type="ECO:0000313" key="3">
    <source>
        <dbReference type="EMBL" id="KAA8499789.1"/>
    </source>
</evidence>
<dbReference type="InterPro" id="IPR036812">
    <property type="entry name" value="NAD(P)_OxRdtase_dom_sf"/>
</dbReference>
<dbReference type="Proteomes" id="UP000324585">
    <property type="component" value="Unassembled WGS sequence"/>
</dbReference>
<dbReference type="EMBL" id="VRMN01000001">
    <property type="protein sequence ID" value="KAA8499789.1"/>
    <property type="molecule type" value="Genomic_DNA"/>
</dbReference>
<keyword evidence="1" id="KW-0560">Oxidoreductase</keyword>